<feature type="binding site" evidence="2">
    <location>
        <position position="26"/>
    </location>
    <ligand>
        <name>a divalent metal cation</name>
        <dbReference type="ChEBI" id="CHEBI:60240"/>
    </ligand>
</feature>
<gene>
    <name evidence="4" type="ORF">N7494_011258</name>
</gene>
<organism evidence="4 5">
    <name type="scientific">Penicillium frequentans</name>
    <dbReference type="NCBI Taxonomy" id="3151616"/>
    <lineage>
        <taxon>Eukaryota</taxon>
        <taxon>Fungi</taxon>
        <taxon>Dikarya</taxon>
        <taxon>Ascomycota</taxon>
        <taxon>Pezizomycotina</taxon>
        <taxon>Eurotiomycetes</taxon>
        <taxon>Eurotiomycetidae</taxon>
        <taxon>Eurotiales</taxon>
        <taxon>Aspergillaceae</taxon>
        <taxon>Penicillium</taxon>
    </lineage>
</organism>
<dbReference type="GO" id="GO:0005509">
    <property type="term" value="F:calcium ion binding"/>
    <property type="evidence" value="ECO:0007669"/>
    <property type="project" value="TreeGrafter"/>
</dbReference>
<dbReference type="Proteomes" id="UP001220324">
    <property type="component" value="Unassembled WGS sequence"/>
</dbReference>
<comment type="similarity">
    <text evidence="1">Belongs to the SMP-30/CGR1 family.</text>
</comment>
<dbReference type="GO" id="GO:0004341">
    <property type="term" value="F:gluconolactonase activity"/>
    <property type="evidence" value="ECO:0007669"/>
    <property type="project" value="TreeGrafter"/>
</dbReference>
<dbReference type="Pfam" id="PF08450">
    <property type="entry name" value="SGL"/>
    <property type="match status" value="1"/>
</dbReference>
<dbReference type="InterPro" id="IPR013658">
    <property type="entry name" value="SGL"/>
</dbReference>
<dbReference type="InterPro" id="IPR005511">
    <property type="entry name" value="SMP-30"/>
</dbReference>
<reference evidence="4 5" key="1">
    <citation type="journal article" date="2023" name="IMA Fungus">
        <title>Comparative genomic study of the Penicillium genus elucidates a diverse pangenome and 15 lateral gene transfer events.</title>
        <authorList>
            <person name="Petersen C."/>
            <person name="Sorensen T."/>
            <person name="Nielsen M.R."/>
            <person name="Sondergaard T.E."/>
            <person name="Sorensen J.L."/>
            <person name="Fitzpatrick D.A."/>
            <person name="Frisvad J.C."/>
            <person name="Nielsen K.L."/>
        </authorList>
    </citation>
    <scope>NUCLEOTIDE SEQUENCE [LARGE SCALE GENOMIC DNA]</scope>
    <source>
        <strain evidence="4 5">IBT 35679</strain>
    </source>
</reference>
<sequence>MTEPVETLSTGSAFYVPPKGRMVLGEGVIYRASDSTLHWFDCLSSPAELYILPVDPETGSATGPARILPLSDSVTVAAFRQNKSRSYIAAYYQGVCFLNEETGKLEVACEIIPSAERSQRRFNDGGVDAAGRFWLAENDLTATAFPLESYLRIMGFPRGVCGDMTLMEAYT</sequence>
<name>A0AAD6CJB4_9EURO</name>
<evidence type="ECO:0000313" key="5">
    <source>
        <dbReference type="Proteomes" id="UP001220324"/>
    </source>
</evidence>
<dbReference type="SUPFAM" id="SSF63829">
    <property type="entry name" value="Calcium-dependent phosphotriesterase"/>
    <property type="match status" value="1"/>
</dbReference>
<dbReference type="Gene3D" id="2.120.10.30">
    <property type="entry name" value="TolB, C-terminal domain"/>
    <property type="match status" value="1"/>
</dbReference>
<protein>
    <recommendedName>
        <fullName evidence="3">SMP-30/Gluconolactonase/LRE-like region domain-containing protein</fullName>
    </recommendedName>
</protein>
<feature type="domain" description="SMP-30/Gluconolactonase/LRE-like region" evidence="3">
    <location>
        <begin position="24"/>
        <end position="139"/>
    </location>
</feature>
<feature type="binding site" evidence="2">
    <location>
        <position position="123"/>
    </location>
    <ligand>
        <name>substrate</name>
    </ligand>
</feature>
<keyword evidence="2" id="KW-0479">Metal-binding</keyword>
<keyword evidence="2" id="KW-0862">Zinc</keyword>
<dbReference type="EMBL" id="JAQIZZ010000008">
    <property type="protein sequence ID" value="KAJ5524608.1"/>
    <property type="molecule type" value="Genomic_DNA"/>
</dbReference>
<proteinExistence type="inferred from homology"/>
<dbReference type="PANTHER" id="PTHR10907:SF47">
    <property type="entry name" value="REGUCALCIN"/>
    <property type="match status" value="1"/>
</dbReference>
<dbReference type="AlphaFoldDB" id="A0AAD6CJB4"/>
<evidence type="ECO:0000256" key="2">
    <source>
        <dbReference type="PIRSR" id="PIRSR605511-2"/>
    </source>
</evidence>
<evidence type="ECO:0000313" key="4">
    <source>
        <dbReference type="EMBL" id="KAJ5524608.1"/>
    </source>
</evidence>
<comment type="caution">
    <text evidence="4">The sequence shown here is derived from an EMBL/GenBank/DDBJ whole genome shotgun (WGS) entry which is preliminary data.</text>
</comment>
<dbReference type="PRINTS" id="PR01790">
    <property type="entry name" value="SMP30FAMILY"/>
</dbReference>
<comment type="cofactor">
    <cofactor evidence="2">
        <name>Zn(2+)</name>
        <dbReference type="ChEBI" id="CHEBI:29105"/>
    </cofactor>
    <text evidence="2">Binds 1 divalent metal cation per subunit.</text>
</comment>
<evidence type="ECO:0000256" key="1">
    <source>
        <dbReference type="ARBA" id="ARBA00008853"/>
    </source>
</evidence>
<dbReference type="InterPro" id="IPR011042">
    <property type="entry name" value="6-blade_b-propeller_TolB-like"/>
</dbReference>
<evidence type="ECO:0000259" key="3">
    <source>
        <dbReference type="Pfam" id="PF08450"/>
    </source>
</evidence>
<accession>A0AAD6CJB4</accession>
<feature type="binding site" evidence="2">
    <location>
        <position position="121"/>
    </location>
    <ligand>
        <name>substrate</name>
    </ligand>
</feature>
<keyword evidence="5" id="KW-1185">Reference proteome</keyword>
<dbReference type="PANTHER" id="PTHR10907">
    <property type="entry name" value="REGUCALCIN"/>
    <property type="match status" value="1"/>
</dbReference>